<evidence type="ECO:0000256" key="1">
    <source>
        <dbReference type="SAM" id="MobiDB-lite"/>
    </source>
</evidence>
<evidence type="ECO:0000313" key="3">
    <source>
        <dbReference type="Proteomes" id="UP000316500"/>
    </source>
</evidence>
<proteinExistence type="predicted"/>
<feature type="region of interest" description="Disordered" evidence="1">
    <location>
        <begin position="139"/>
        <end position="162"/>
    </location>
</feature>
<name>A0A558GXC5_PAENT</name>
<comment type="caution">
    <text evidence="2">The sequence shown here is derived from an EMBL/GenBank/DDBJ whole genome shotgun (WGS) entry which is preliminary data.</text>
</comment>
<evidence type="ECO:0000313" key="2">
    <source>
        <dbReference type="EMBL" id="TVU61540.1"/>
    </source>
</evidence>
<dbReference type="OrthoDB" id="5123002at2"/>
<dbReference type="AlphaFoldDB" id="A0A558GXC5"/>
<protein>
    <submittedName>
        <fullName evidence="2">Uncharacterized protein</fullName>
    </submittedName>
</protein>
<gene>
    <name evidence="2" type="ORF">FQP90_13445</name>
</gene>
<dbReference type="EMBL" id="VNFK01000010">
    <property type="protein sequence ID" value="TVU61540.1"/>
    <property type="molecule type" value="Genomic_DNA"/>
</dbReference>
<dbReference type="Proteomes" id="UP000316500">
    <property type="component" value="Unassembled WGS sequence"/>
</dbReference>
<dbReference type="RefSeq" id="WP_144651296.1">
    <property type="nucleotide sequence ID" value="NZ_VNFK01000010.1"/>
</dbReference>
<accession>A0A558GXC5</accession>
<sequence length="162" mass="18156">MEKPAIVRIFPDYADTVLWLDRPVDYELAGLTPSLEQELKDWEQFYYDSLTRDFAWKAPDLPSFYAAEGNRLAQRLADELGDGYEVQFTPYEENAVARRFRGTKSPNSRAVAAFDALVAAARAEQDRISRALAAHPPEEGTGWFAASPLSGNVFKPPRAGQE</sequence>
<organism evidence="2 3">
    <name type="scientific">Paenarthrobacter nitroguajacolicus</name>
    <name type="common">Arthrobacter nitroguajacolicus</name>
    <dbReference type="NCBI Taxonomy" id="211146"/>
    <lineage>
        <taxon>Bacteria</taxon>
        <taxon>Bacillati</taxon>
        <taxon>Actinomycetota</taxon>
        <taxon>Actinomycetes</taxon>
        <taxon>Micrococcales</taxon>
        <taxon>Micrococcaceae</taxon>
        <taxon>Paenarthrobacter</taxon>
    </lineage>
</organism>
<reference evidence="2 3" key="1">
    <citation type="submission" date="2019-07" db="EMBL/GenBank/DDBJ databases">
        <title>Diversity of Bacteria from Kongsfjorden, Arctic.</title>
        <authorList>
            <person name="Yu Y."/>
        </authorList>
    </citation>
    <scope>NUCLEOTIDE SEQUENCE [LARGE SCALE GENOMIC DNA]</scope>
    <source>
        <strain evidence="2 3">SM1928</strain>
    </source>
</reference>